<keyword evidence="1" id="KW-0732">Signal</keyword>
<evidence type="ECO:0000256" key="1">
    <source>
        <dbReference type="SAM" id="SignalP"/>
    </source>
</evidence>
<sequence>MKSLVLCVCVFILAFQLSDSSELRKQVTDTITNTYESSIRECMTENNATEGDWYTMEEMSTNVYANPENAERTRRLGCWIACIMKKLNILMADANIKEATLEEKIEMMFFADPDNKGTLHRIRRKCLKEVRDITQECEKCFSLLKCYLKEVHDLQHINHQKHI</sequence>
<dbReference type="OrthoDB" id="6595846at2759"/>
<evidence type="ECO:0000313" key="2">
    <source>
        <dbReference type="EMBL" id="KYM98242.1"/>
    </source>
</evidence>
<protein>
    <submittedName>
        <fullName evidence="2">Pheromone-binding protein Gp-9</fullName>
    </submittedName>
</protein>
<dbReference type="AlphaFoldDB" id="A0A151ICX6"/>
<feature type="signal peptide" evidence="1">
    <location>
        <begin position="1"/>
        <end position="20"/>
    </location>
</feature>
<dbReference type="InterPro" id="IPR006170">
    <property type="entry name" value="PBP/GOBP"/>
</dbReference>
<reference evidence="2 3" key="1">
    <citation type="submission" date="2016-03" db="EMBL/GenBank/DDBJ databases">
        <title>Cyphomyrmex costatus WGS genome.</title>
        <authorList>
            <person name="Nygaard S."/>
            <person name="Hu H."/>
            <person name="Boomsma J."/>
            <person name="Zhang G."/>
        </authorList>
    </citation>
    <scope>NUCLEOTIDE SEQUENCE [LARGE SCALE GENOMIC DNA]</scope>
    <source>
        <strain evidence="2">MS0001</strain>
        <tissue evidence="2">Whole body</tissue>
    </source>
</reference>
<dbReference type="Pfam" id="PF01395">
    <property type="entry name" value="PBP_GOBP"/>
    <property type="match status" value="1"/>
</dbReference>
<dbReference type="CDD" id="cd23992">
    <property type="entry name" value="PBP_GOBP"/>
    <property type="match status" value="1"/>
</dbReference>
<dbReference type="KEGG" id="ccoa:108777744"/>
<dbReference type="SUPFAM" id="SSF47565">
    <property type="entry name" value="Insect pheromone/odorant-binding proteins"/>
    <property type="match status" value="1"/>
</dbReference>
<dbReference type="Gene3D" id="1.10.238.20">
    <property type="entry name" value="Pheromone/general odorant binding protein domain"/>
    <property type="match status" value="1"/>
</dbReference>
<keyword evidence="3" id="KW-1185">Reference proteome</keyword>
<dbReference type="SMART" id="SM00708">
    <property type="entry name" value="PhBP"/>
    <property type="match status" value="1"/>
</dbReference>
<dbReference type="GO" id="GO:0005549">
    <property type="term" value="F:odorant binding"/>
    <property type="evidence" value="ECO:0007669"/>
    <property type="project" value="InterPro"/>
</dbReference>
<evidence type="ECO:0000313" key="3">
    <source>
        <dbReference type="Proteomes" id="UP000078542"/>
    </source>
</evidence>
<organism evidence="2 3">
    <name type="scientific">Cyphomyrmex costatus</name>
    <dbReference type="NCBI Taxonomy" id="456900"/>
    <lineage>
        <taxon>Eukaryota</taxon>
        <taxon>Metazoa</taxon>
        <taxon>Ecdysozoa</taxon>
        <taxon>Arthropoda</taxon>
        <taxon>Hexapoda</taxon>
        <taxon>Insecta</taxon>
        <taxon>Pterygota</taxon>
        <taxon>Neoptera</taxon>
        <taxon>Endopterygota</taxon>
        <taxon>Hymenoptera</taxon>
        <taxon>Apocrita</taxon>
        <taxon>Aculeata</taxon>
        <taxon>Formicoidea</taxon>
        <taxon>Formicidae</taxon>
        <taxon>Myrmicinae</taxon>
        <taxon>Cyphomyrmex</taxon>
    </lineage>
</organism>
<dbReference type="InterPro" id="IPR036728">
    <property type="entry name" value="PBP_GOBP_sf"/>
</dbReference>
<feature type="chain" id="PRO_5007582082" evidence="1">
    <location>
        <begin position="21"/>
        <end position="163"/>
    </location>
</feature>
<name>A0A151ICX6_9HYME</name>
<gene>
    <name evidence="2" type="ORF">ALC62_11092</name>
</gene>
<proteinExistence type="predicted"/>
<dbReference type="EMBL" id="KQ978002">
    <property type="protein sequence ID" value="KYM98242.1"/>
    <property type="molecule type" value="Genomic_DNA"/>
</dbReference>
<dbReference type="Proteomes" id="UP000078542">
    <property type="component" value="Unassembled WGS sequence"/>
</dbReference>
<accession>A0A151ICX6</accession>